<gene>
    <name evidence="1" type="ORF">MML48_1g01339</name>
</gene>
<evidence type="ECO:0000313" key="2">
    <source>
        <dbReference type="Proteomes" id="UP001056778"/>
    </source>
</evidence>
<protein>
    <submittedName>
        <fullName evidence="1">Nad-dependent protein deacetylase sirtuin-(6/7) family member</fullName>
    </submittedName>
</protein>
<dbReference type="Proteomes" id="UP001056778">
    <property type="component" value="Chromosome 1"/>
</dbReference>
<keyword evidence="2" id="KW-1185">Reference proteome</keyword>
<sequence>MMDIQNIENLNTDNDDQNDYSCGRLLRKQKTDKKICAKDERNASIRKVQQILQKGESDRTSDELQTLKQYSDAVEEVKSRWKRRDAAKKRLEEFEEPFDKLTEKCQILAQAIAQSQHLVIYTGAGISTAAKIPDYRGTNGIWTRLQQGKEIGNHDLSQAEPTFTHMALFELYRRNILKYVVSQNCDGLHLRSGLPKSALSELHGNMYIEVCKNCKPIKEYWRLFDVTQNTARYAHKTTLNLQWTPKDECANVKINGKCDLVMQIVMQRLGITVPLYDREKDPIFYHASTLCELEFHTSTQPELVRIKYENLKSESKNEDNDLFVSHCDRKYPISFKDCNSSIPSRQTNYGDCDNISNITTSAIVNSTCNSSIQSLPSAMKPADSCLLPPKTNNTSFTIDNILDKPLDIIPKFPIQNNCINVDVVSQAWLKYYHLSNILLHNQMFGYQDLPCYPFQTSLLYSGLHSIITPTAFIRDTYTINPIQSQTNQVLNTPYVPLCDFCKKHYEATSCLFYPKTKSEFLTMENRFSKSENIKKPLVCTCCDYSTDEDMCIEENGIPCDKIKKIDDKTLKNSEKDQNKKIQAGWFGKGYKKGKRLKRR</sequence>
<reference evidence="1" key="1">
    <citation type="submission" date="2022-04" db="EMBL/GenBank/DDBJ databases">
        <title>Chromosome-scale genome assembly of Holotrichia oblita Faldermann.</title>
        <authorList>
            <person name="Rongchong L."/>
        </authorList>
    </citation>
    <scope>NUCLEOTIDE SEQUENCE</scope>
    <source>
        <strain evidence="1">81SQS9</strain>
    </source>
</reference>
<dbReference type="EMBL" id="CM043015">
    <property type="protein sequence ID" value="KAI4470412.1"/>
    <property type="molecule type" value="Genomic_DNA"/>
</dbReference>
<comment type="caution">
    <text evidence="1">The sequence shown here is derived from an EMBL/GenBank/DDBJ whole genome shotgun (WGS) entry which is preliminary data.</text>
</comment>
<accession>A0ACB9TUH4</accession>
<proteinExistence type="predicted"/>
<name>A0ACB9TUH4_HOLOL</name>
<evidence type="ECO:0000313" key="1">
    <source>
        <dbReference type="EMBL" id="KAI4470412.1"/>
    </source>
</evidence>
<organism evidence="1 2">
    <name type="scientific">Holotrichia oblita</name>
    <name type="common">Chafer beetle</name>
    <dbReference type="NCBI Taxonomy" id="644536"/>
    <lineage>
        <taxon>Eukaryota</taxon>
        <taxon>Metazoa</taxon>
        <taxon>Ecdysozoa</taxon>
        <taxon>Arthropoda</taxon>
        <taxon>Hexapoda</taxon>
        <taxon>Insecta</taxon>
        <taxon>Pterygota</taxon>
        <taxon>Neoptera</taxon>
        <taxon>Endopterygota</taxon>
        <taxon>Coleoptera</taxon>
        <taxon>Polyphaga</taxon>
        <taxon>Scarabaeiformia</taxon>
        <taxon>Scarabaeidae</taxon>
        <taxon>Melolonthinae</taxon>
        <taxon>Holotrichia</taxon>
    </lineage>
</organism>